<dbReference type="EMBL" id="BMQJ01000008">
    <property type="protein sequence ID" value="GGQ03413.1"/>
    <property type="molecule type" value="Genomic_DNA"/>
</dbReference>
<keyword evidence="4" id="KW-0732">Signal</keyword>
<dbReference type="PROSITE" id="PS51677">
    <property type="entry name" value="NODB"/>
    <property type="match status" value="1"/>
</dbReference>
<proteinExistence type="predicted"/>
<keyword evidence="7" id="KW-1185">Reference proteome</keyword>
<feature type="domain" description="NodB homology" evidence="5">
    <location>
        <begin position="80"/>
        <end position="256"/>
    </location>
</feature>
<comment type="caution">
    <text evidence="6">The sequence shown here is derived from an EMBL/GenBank/DDBJ whole genome shotgun (WGS) entry which is preliminary data.</text>
</comment>
<gene>
    <name evidence="6" type="ORF">GCM10010140_37180</name>
</gene>
<evidence type="ECO:0000256" key="1">
    <source>
        <dbReference type="ARBA" id="ARBA00022723"/>
    </source>
</evidence>
<evidence type="ECO:0000313" key="6">
    <source>
        <dbReference type="EMBL" id="GGQ03413.1"/>
    </source>
</evidence>
<reference evidence="7" key="1">
    <citation type="journal article" date="2019" name="Int. J. Syst. Evol. Microbiol.">
        <title>The Global Catalogue of Microorganisms (GCM) 10K type strain sequencing project: providing services to taxonomists for standard genome sequencing and annotation.</title>
        <authorList>
            <consortium name="The Broad Institute Genomics Platform"/>
            <consortium name="The Broad Institute Genome Sequencing Center for Infectious Disease"/>
            <person name="Wu L."/>
            <person name="Ma J."/>
        </authorList>
    </citation>
    <scope>NUCLEOTIDE SEQUENCE [LARGE SCALE GENOMIC DNA]</scope>
    <source>
        <strain evidence="7">JCM 3115</strain>
    </source>
</reference>
<evidence type="ECO:0000259" key="5">
    <source>
        <dbReference type="PROSITE" id="PS51677"/>
    </source>
</evidence>
<dbReference type="Proteomes" id="UP000611554">
    <property type="component" value="Unassembled WGS sequence"/>
</dbReference>
<keyword evidence="2" id="KW-0378">Hydrolase</keyword>
<dbReference type="Gene3D" id="3.20.20.370">
    <property type="entry name" value="Glycoside hydrolase/deacetylase"/>
    <property type="match status" value="1"/>
</dbReference>
<protein>
    <recommendedName>
        <fullName evidence="5">NodB homology domain-containing protein</fullName>
    </recommendedName>
</protein>
<organism evidence="6 7">
    <name type="scientific">Streptosporangium pseudovulgare</name>
    <dbReference type="NCBI Taxonomy" id="35765"/>
    <lineage>
        <taxon>Bacteria</taxon>
        <taxon>Bacillati</taxon>
        <taxon>Actinomycetota</taxon>
        <taxon>Actinomycetes</taxon>
        <taxon>Streptosporangiales</taxon>
        <taxon>Streptosporangiaceae</taxon>
        <taxon>Streptosporangium</taxon>
    </lineage>
</organism>
<accession>A0ABQ2R1J6</accession>
<evidence type="ECO:0000256" key="3">
    <source>
        <dbReference type="SAM" id="MobiDB-lite"/>
    </source>
</evidence>
<keyword evidence="1" id="KW-0479">Metal-binding</keyword>
<dbReference type="PROSITE" id="PS51257">
    <property type="entry name" value="PROKAR_LIPOPROTEIN"/>
    <property type="match status" value="1"/>
</dbReference>
<dbReference type="SUPFAM" id="SSF88713">
    <property type="entry name" value="Glycoside hydrolase/deacetylase"/>
    <property type="match status" value="1"/>
</dbReference>
<evidence type="ECO:0000313" key="7">
    <source>
        <dbReference type="Proteomes" id="UP000611554"/>
    </source>
</evidence>
<dbReference type="Pfam" id="PF01522">
    <property type="entry name" value="Polysacc_deac_1"/>
    <property type="match status" value="1"/>
</dbReference>
<name>A0ABQ2R1J6_9ACTN</name>
<dbReference type="PANTHER" id="PTHR10587">
    <property type="entry name" value="GLYCOSYL TRANSFERASE-RELATED"/>
    <property type="match status" value="1"/>
</dbReference>
<evidence type="ECO:0000256" key="2">
    <source>
        <dbReference type="ARBA" id="ARBA00022801"/>
    </source>
</evidence>
<sequence length="279" mass="30651">MRRWIVPVALLLSVGACAAPAHRAQTRGPAPAPTPSAAPSRRPVDPAELALKLAGIQPGWPRRGYPLPPPKQKIDCGKAKCVALTYDDGPGHDTARLLDILARHHARATFFLVGKMVLANADGALRRMVRDGHELGNHTWSHPQLTALSESAVRAELTRTQNVIERRTGVRATLMRPPYGATDGRVAAVARRMGLAQILWSVDTLDWRDRVTPVVARRATAIKPGSIVLMHDIHRTTVDAAPRILKELTRRGFVFVTVSELYGKPLRPGVGYSERERDR</sequence>
<dbReference type="InterPro" id="IPR002509">
    <property type="entry name" value="NODB_dom"/>
</dbReference>
<dbReference type="PANTHER" id="PTHR10587:SF133">
    <property type="entry name" value="CHITIN DEACETYLASE 1-RELATED"/>
    <property type="match status" value="1"/>
</dbReference>
<dbReference type="InterPro" id="IPR050248">
    <property type="entry name" value="Polysacc_deacetylase_ArnD"/>
</dbReference>
<feature type="region of interest" description="Disordered" evidence="3">
    <location>
        <begin position="22"/>
        <end position="43"/>
    </location>
</feature>
<dbReference type="RefSeq" id="WP_189247717.1">
    <property type="nucleotide sequence ID" value="NZ_BMQJ01000008.1"/>
</dbReference>
<feature type="signal peptide" evidence="4">
    <location>
        <begin position="1"/>
        <end position="18"/>
    </location>
</feature>
<dbReference type="InterPro" id="IPR011330">
    <property type="entry name" value="Glyco_hydro/deAcase_b/a-brl"/>
</dbReference>
<evidence type="ECO:0000256" key="4">
    <source>
        <dbReference type="SAM" id="SignalP"/>
    </source>
</evidence>
<feature type="chain" id="PRO_5045040003" description="NodB homology domain-containing protein" evidence="4">
    <location>
        <begin position="19"/>
        <end position="279"/>
    </location>
</feature>
<dbReference type="CDD" id="cd10917">
    <property type="entry name" value="CE4_NodB_like_6s_7s"/>
    <property type="match status" value="1"/>
</dbReference>